<evidence type="ECO:0000313" key="4">
    <source>
        <dbReference type="EMBL" id="NNU14960.1"/>
    </source>
</evidence>
<feature type="domain" description="Outer membrane protein beta-barrel" evidence="3">
    <location>
        <begin position="4"/>
        <end position="175"/>
    </location>
</feature>
<evidence type="ECO:0000256" key="2">
    <source>
        <dbReference type="SAM" id="SignalP"/>
    </source>
</evidence>
<evidence type="ECO:0000256" key="1">
    <source>
        <dbReference type="ARBA" id="ARBA00022729"/>
    </source>
</evidence>
<dbReference type="Pfam" id="PF13505">
    <property type="entry name" value="OMP_b-brl"/>
    <property type="match status" value="1"/>
</dbReference>
<protein>
    <recommendedName>
        <fullName evidence="3">Outer membrane protein beta-barrel domain-containing protein</fullName>
    </recommendedName>
</protein>
<dbReference type="EMBL" id="JABFCX010000002">
    <property type="protein sequence ID" value="NNU14960.1"/>
    <property type="molecule type" value="Genomic_DNA"/>
</dbReference>
<dbReference type="RefSeq" id="WP_173196042.1">
    <property type="nucleotide sequence ID" value="NZ_JABFCX010000002.1"/>
</dbReference>
<gene>
    <name evidence="4" type="ORF">HK107_01310</name>
</gene>
<dbReference type="AlphaFoldDB" id="A0A7Y3W3P3"/>
<reference evidence="4 5" key="1">
    <citation type="submission" date="2020-05" db="EMBL/GenBank/DDBJ databases">
        <title>Parvularcula mediterraneae sp. nov., isolated from polypropylene straw from shallow seawater of the seashore of Laganas in Zakynthos island, Greece.</title>
        <authorList>
            <person name="Szabo I."/>
            <person name="Al-Omari J."/>
            <person name="Rado J."/>
            <person name="Szerdahelyi G.S."/>
        </authorList>
    </citation>
    <scope>NUCLEOTIDE SEQUENCE [LARGE SCALE GENOMIC DNA]</scope>
    <source>
        <strain evidence="4 5">ZS-1/3</strain>
    </source>
</reference>
<keyword evidence="5" id="KW-1185">Reference proteome</keyword>
<feature type="chain" id="PRO_5031391716" description="Outer membrane protein beta-barrel domain-containing protein" evidence="2">
    <location>
        <begin position="22"/>
        <end position="206"/>
    </location>
</feature>
<accession>A0A7Y3W3P3</accession>
<feature type="signal peptide" evidence="2">
    <location>
        <begin position="1"/>
        <end position="21"/>
    </location>
</feature>
<keyword evidence="1 2" id="KW-0732">Signal</keyword>
<evidence type="ECO:0000259" key="3">
    <source>
        <dbReference type="Pfam" id="PF13505"/>
    </source>
</evidence>
<evidence type="ECO:0000313" key="5">
    <source>
        <dbReference type="Proteomes" id="UP000536835"/>
    </source>
</evidence>
<proteinExistence type="predicted"/>
<organism evidence="4 5">
    <name type="scientific">Parvularcula mediterranea</name>
    <dbReference type="NCBI Taxonomy" id="2732508"/>
    <lineage>
        <taxon>Bacteria</taxon>
        <taxon>Pseudomonadati</taxon>
        <taxon>Pseudomonadota</taxon>
        <taxon>Alphaproteobacteria</taxon>
        <taxon>Parvularculales</taxon>
        <taxon>Parvularculaceae</taxon>
        <taxon>Parvularcula</taxon>
    </lineage>
</organism>
<dbReference type="SUPFAM" id="SSF56925">
    <property type="entry name" value="OMPA-like"/>
    <property type="match status" value="1"/>
</dbReference>
<sequence length="206" mass="21471">MKRLLLLAGVATAALSGAANAGGYLQLHGGVFSQNSDSVEFVGDMIISGDAEADTGFAAGGLLGFYLMPFIAAEGEFTVRTAGVEGDFSVDNVGQSFEDDLTTYAYMGNLVFRPEVPLFPLKPYIGAGAGFVQPNYDNAADPDGEFAWQLKAGFNFDMLPTPGMLGLELNYITTGDFDIPTDLAGATAASAEFGGVTGLLTFKVGF</sequence>
<dbReference type="InterPro" id="IPR027385">
    <property type="entry name" value="Beta-barrel_OMP"/>
</dbReference>
<dbReference type="Gene3D" id="2.40.160.20">
    <property type="match status" value="1"/>
</dbReference>
<dbReference type="Proteomes" id="UP000536835">
    <property type="component" value="Unassembled WGS sequence"/>
</dbReference>
<comment type="caution">
    <text evidence="4">The sequence shown here is derived from an EMBL/GenBank/DDBJ whole genome shotgun (WGS) entry which is preliminary data.</text>
</comment>
<name>A0A7Y3W3P3_9PROT</name>
<dbReference type="InterPro" id="IPR011250">
    <property type="entry name" value="OMP/PagP_B-barrel"/>
</dbReference>